<dbReference type="Proteomes" id="UP000789901">
    <property type="component" value="Unassembled WGS sequence"/>
</dbReference>
<accession>A0ABM8W3J7</accession>
<sequence length="81" mass="9645">MFKNLKLHKVINYPSNELKEVKNMIIKLTKTVNNITKRLNPQRKHQPMRKVVKEEEAIIKDCLRIEIDLGYKAFNVKALRK</sequence>
<protein>
    <submittedName>
        <fullName evidence="1">22757_t:CDS:1</fullName>
    </submittedName>
</protein>
<gene>
    <name evidence="1" type="ORF">GMARGA_LOCUS2909</name>
</gene>
<evidence type="ECO:0000313" key="2">
    <source>
        <dbReference type="Proteomes" id="UP000789901"/>
    </source>
</evidence>
<keyword evidence="2" id="KW-1185">Reference proteome</keyword>
<name>A0ABM8W3J7_GIGMA</name>
<dbReference type="EMBL" id="CAJVQB010000977">
    <property type="protein sequence ID" value="CAG8515789.1"/>
    <property type="molecule type" value="Genomic_DNA"/>
</dbReference>
<organism evidence="1 2">
    <name type="scientific">Gigaspora margarita</name>
    <dbReference type="NCBI Taxonomy" id="4874"/>
    <lineage>
        <taxon>Eukaryota</taxon>
        <taxon>Fungi</taxon>
        <taxon>Fungi incertae sedis</taxon>
        <taxon>Mucoromycota</taxon>
        <taxon>Glomeromycotina</taxon>
        <taxon>Glomeromycetes</taxon>
        <taxon>Diversisporales</taxon>
        <taxon>Gigasporaceae</taxon>
        <taxon>Gigaspora</taxon>
    </lineage>
</organism>
<evidence type="ECO:0000313" key="1">
    <source>
        <dbReference type="EMBL" id="CAG8515789.1"/>
    </source>
</evidence>
<proteinExistence type="predicted"/>
<comment type="caution">
    <text evidence="1">The sequence shown here is derived from an EMBL/GenBank/DDBJ whole genome shotgun (WGS) entry which is preliminary data.</text>
</comment>
<reference evidence="1 2" key="1">
    <citation type="submission" date="2021-06" db="EMBL/GenBank/DDBJ databases">
        <authorList>
            <person name="Kallberg Y."/>
            <person name="Tangrot J."/>
            <person name="Rosling A."/>
        </authorList>
    </citation>
    <scope>NUCLEOTIDE SEQUENCE [LARGE SCALE GENOMIC DNA]</scope>
    <source>
        <strain evidence="1 2">120-4 pot B 10/14</strain>
    </source>
</reference>